<comment type="similarity">
    <text evidence="3">Belongs to the PHAX family.</text>
</comment>
<dbReference type="EMBL" id="CAXITT010000161">
    <property type="protein sequence ID" value="CAL1534110.1"/>
    <property type="molecule type" value="Genomic_DNA"/>
</dbReference>
<keyword evidence="14" id="KW-1185">Reference proteome</keyword>
<evidence type="ECO:0000256" key="7">
    <source>
        <dbReference type="ARBA" id="ARBA00022884"/>
    </source>
</evidence>
<evidence type="ECO:0000256" key="11">
    <source>
        <dbReference type="SAM" id="MobiDB-lite"/>
    </source>
</evidence>
<evidence type="ECO:0000256" key="1">
    <source>
        <dbReference type="ARBA" id="ARBA00004123"/>
    </source>
</evidence>
<dbReference type="InterPro" id="IPR038092">
    <property type="entry name" value="PHAX_RNA-binding_sf"/>
</dbReference>
<feature type="compositionally biased region" description="Basic and acidic residues" evidence="11">
    <location>
        <begin position="133"/>
        <end position="143"/>
    </location>
</feature>
<dbReference type="InterPro" id="IPR019385">
    <property type="entry name" value="PHAX_RNA-binding_domain"/>
</dbReference>
<feature type="domain" description="Phosphorylated adapter RNA export protein RNA-binding" evidence="12">
    <location>
        <begin position="30"/>
        <end position="115"/>
    </location>
</feature>
<feature type="compositionally biased region" description="Basic and acidic residues" evidence="11">
    <location>
        <begin position="97"/>
        <end position="125"/>
    </location>
</feature>
<keyword evidence="8" id="KW-0653">Protein transport</keyword>
<dbReference type="GO" id="GO:0005634">
    <property type="term" value="C:nucleus"/>
    <property type="evidence" value="ECO:0007669"/>
    <property type="project" value="UniProtKB-SubCell"/>
</dbReference>
<evidence type="ECO:0000256" key="6">
    <source>
        <dbReference type="ARBA" id="ARBA00022490"/>
    </source>
</evidence>
<gene>
    <name evidence="13" type="ORF">GSLYS_00008070001</name>
</gene>
<evidence type="ECO:0000256" key="8">
    <source>
        <dbReference type="ARBA" id="ARBA00022927"/>
    </source>
</evidence>
<dbReference type="PANTHER" id="PTHR13135:SF0">
    <property type="entry name" value="PHOSPHORYLATED ADAPTER RNA EXPORT PROTEIN"/>
    <property type="match status" value="1"/>
</dbReference>
<dbReference type="Gene3D" id="1.10.10.1440">
    <property type="entry name" value="PHAX RNA-binding domain"/>
    <property type="match status" value="1"/>
</dbReference>
<evidence type="ECO:0000259" key="12">
    <source>
        <dbReference type="Pfam" id="PF10258"/>
    </source>
</evidence>
<dbReference type="GO" id="GO:0006408">
    <property type="term" value="P:snRNA export from nucleus"/>
    <property type="evidence" value="ECO:0007669"/>
    <property type="project" value="InterPro"/>
</dbReference>
<name>A0AAV2HJB7_LYMST</name>
<keyword evidence="9" id="KW-0539">Nucleus</keyword>
<accession>A0AAV2HJB7</accession>
<dbReference type="GO" id="GO:0003723">
    <property type="term" value="F:RNA binding"/>
    <property type="evidence" value="ECO:0007669"/>
    <property type="project" value="UniProtKB-KW"/>
</dbReference>
<evidence type="ECO:0000256" key="4">
    <source>
        <dbReference type="ARBA" id="ARBA00016856"/>
    </source>
</evidence>
<dbReference type="InterPro" id="IPR039047">
    <property type="entry name" value="PHAX"/>
</dbReference>
<dbReference type="PANTHER" id="PTHR13135">
    <property type="entry name" value="CYTOSOLIC RESINIFERATOXIN BINDING PROTEIN RBP-26"/>
    <property type="match status" value="1"/>
</dbReference>
<sequence>MASEKDRKPPEIPDLSCAEYVEKSVDEISDAIAKGLSEPKVQLIKTILGSIGKENSLFFYKQTQEVEQQGGMKTSSGDRWRTSGGVFVQLLRQEAKKENGRVSQKQIDDIFDEQKSNDNEHKKLDENDEEEKALEKDIEEGKKKILNRSTKKP</sequence>
<evidence type="ECO:0000256" key="2">
    <source>
        <dbReference type="ARBA" id="ARBA00004496"/>
    </source>
</evidence>
<proteinExistence type="inferred from homology"/>
<keyword evidence="6" id="KW-0963">Cytoplasm</keyword>
<reference evidence="13 14" key="1">
    <citation type="submission" date="2024-04" db="EMBL/GenBank/DDBJ databases">
        <authorList>
            <consortium name="Genoscope - CEA"/>
            <person name="William W."/>
        </authorList>
    </citation>
    <scope>NUCLEOTIDE SEQUENCE [LARGE SCALE GENOMIC DNA]</scope>
</reference>
<dbReference type="GO" id="GO:0005737">
    <property type="term" value="C:cytoplasm"/>
    <property type="evidence" value="ECO:0007669"/>
    <property type="project" value="UniProtKB-SubCell"/>
</dbReference>
<protein>
    <recommendedName>
        <fullName evidence="4">Phosphorylated adapter RNA export protein</fullName>
    </recommendedName>
    <alternativeName>
        <fullName evidence="10">RNA U small nuclear RNA export adapter protein</fullName>
    </alternativeName>
</protein>
<evidence type="ECO:0000256" key="3">
    <source>
        <dbReference type="ARBA" id="ARBA00006094"/>
    </source>
</evidence>
<dbReference type="AlphaFoldDB" id="A0AAV2HJB7"/>
<dbReference type="Proteomes" id="UP001497497">
    <property type="component" value="Unassembled WGS sequence"/>
</dbReference>
<comment type="subcellular location">
    <subcellularLocation>
        <location evidence="2">Cytoplasm</location>
    </subcellularLocation>
    <subcellularLocation>
        <location evidence="1">Nucleus</location>
    </subcellularLocation>
</comment>
<evidence type="ECO:0000256" key="10">
    <source>
        <dbReference type="ARBA" id="ARBA00030834"/>
    </source>
</evidence>
<dbReference type="Pfam" id="PF10258">
    <property type="entry name" value="PHAX_RNA-bd"/>
    <property type="match status" value="1"/>
</dbReference>
<evidence type="ECO:0000256" key="9">
    <source>
        <dbReference type="ARBA" id="ARBA00023242"/>
    </source>
</evidence>
<feature type="region of interest" description="Disordered" evidence="11">
    <location>
        <begin position="97"/>
        <end position="153"/>
    </location>
</feature>
<keyword evidence="5" id="KW-0813">Transport</keyword>
<feature type="compositionally biased region" description="Basic residues" evidence="11">
    <location>
        <begin position="144"/>
        <end position="153"/>
    </location>
</feature>
<comment type="caution">
    <text evidence="13">The sequence shown here is derived from an EMBL/GenBank/DDBJ whole genome shotgun (WGS) entry which is preliminary data.</text>
</comment>
<evidence type="ECO:0000313" key="13">
    <source>
        <dbReference type="EMBL" id="CAL1534110.1"/>
    </source>
</evidence>
<evidence type="ECO:0000313" key="14">
    <source>
        <dbReference type="Proteomes" id="UP001497497"/>
    </source>
</evidence>
<keyword evidence="7" id="KW-0694">RNA-binding</keyword>
<dbReference type="GO" id="GO:0015031">
    <property type="term" value="P:protein transport"/>
    <property type="evidence" value="ECO:0007669"/>
    <property type="project" value="UniProtKB-KW"/>
</dbReference>
<evidence type="ECO:0000256" key="5">
    <source>
        <dbReference type="ARBA" id="ARBA00022448"/>
    </source>
</evidence>
<organism evidence="13 14">
    <name type="scientific">Lymnaea stagnalis</name>
    <name type="common">Great pond snail</name>
    <name type="synonym">Helix stagnalis</name>
    <dbReference type="NCBI Taxonomy" id="6523"/>
    <lineage>
        <taxon>Eukaryota</taxon>
        <taxon>Metazoa</taxon>
        <taxon>Spiralia</taxon>
        <taxon>Lophotrochozoa</taxon>
        <taxon>Mollusca</taxon>
        <taxon>Gastropoda</taxon>
        <taxon>Heterobranchia</taxon>
        <taxon>Euthyneura</taxon>
        <taxon>Panpulmonata</taxon>
        <taxon>Hygrophila</taxon>
        <taxon>Lymnaeoidea</taxon>
        <taxon>Lymnaeidae</taxon>
        <taxon>Lymnaea</taxon>
    </lineage>
</organism>